<keyword evidence="3" id="KW-0472">Membrane</keyword>
<organism evidence="4 5">
    <name type="scientific">Sphaerobolus stellatus (strain SS14)</name>
    <dbReference type="NCBI Taxonomy" id="990650"/>
    <lineage>
        <taxon>Eukaryota</taxon>
        <taxon>Fungi</taxon>
        <taxon>Dikarya</taxon>
        <taxon>Basidiomycota</taxon>
        <taxon>Agaricomycotina</taxon>
        <taxon>Agaricomycetes</taxon>
        <taxon>Phallomycetidae</taxon>
        <taxon>Geastrales</taxon>
        <taxon>Sphaerobolaceae</taxon>
        <taxon>Sphaerobolus</taxon>
    </lineage>
</organism>
<proteinExistence type="predicted"/>
<evidence type="ECO:0000256" key="2">
    <source>
        <dbReference type="SAM" id="MobiDB-lite"/>
    </source>
</evidence>
<name>A0A0C9TRP9_SPHS4</name>
<feature type="compositionally biased region" description="Low complexity" evidence="2">
    <location>
        <begin position="577"/>
        <end position="602"/>
    </location>
</feature>
<evidence type="ECO:0000313" key="4">
    <source>
        <dbReference type="EMBL" id="KIJ32843.1"/>
    </source>
</evidence>
<dbReference type="Proteomes" id="UP000054279">
    <property type="component" value="Unassembled WGS sequence"/>
</dbReference>
<dbReference type="EMBL" id="KN837221">
    <property type="protein sequence ID" value="KIJ32843.1"/>
    <property type="molecule type" value="Genomic_DNA"/>
</dbReference>
<evidence type="ECO:0000256" key="1">
    <source>
        <dbReference type="SAM" id="Coils"/>
    </source>
</evidence>
<feature type="coiled-coil region" evidence="1">
    <location>
        <begin position="2"/>
        <end position="29"/>
    </location>
</feature>
<sequence length="681" mass="76830">TIQNLTDQVQSLEKELQETKDNSAELSCNEDIILENKRLKKELDYYVGRARYALYGKDAAWAEKNGYRISDIPAFDDEDDDEDPMGLPTITEDIPQHIPVIPSNSRAHIMSKNFWNGSQVIHEAGIPAIGGYHPPPKQKRIIADPPTSITGVLPKPLGKSRAERWDQPAFRGASEWILEQDVHDAEMRRLYAEAKALPPHQRTPDHTAVMFRIDEYARSLPGLPRNLVARHDGPNWMTDVIQSFNSNPSGVPQNRRLEGLHVNVDDTDIWYWYIFSSIGRWEKLVAGRWKRSYSPFLCSPVPARFEIPRKQKLDSSEFAYWANEMASLKGGAMNHFRVHDNLLPLVQGSPFYSPPTVGEPMDQDESDPEHIPIQHTGSSSLADRLDYGEGGSFSKPPSEAHELRAHSNRAINHLSVLKPKRFPHPPSSAPNFDAYHTPFIRNYLNPIMSTSATPALTPFSQNMTPLPGFDTDRSVTIHWIVRDISPPHATLMPPRTFRCTELIQLSSFQFQPPYARDQYVVVFNQFYMLTARIPIAWQDIDNEMDFLAVLVHREGSLEETVMIPVPASFFEDHFLPDDPSSSSPSPSLSPSRSPSSPRSPSSTIVPNSSLPIPHPTSVTIAEPPSTHDYPPTRHIAQQLGEAPQSLSWTWKELMEELWMYIFIIGLGLLIIGVLALASTFH</sequence>
<dbReference type="AlphaFoldDB" id="A0A0C9TRP9"/>
<keyword evidence="3" id="KW-1133">Transmembrane helix</keyword>
<keyword evidence="1" id="KW-0175">Coiled coil</keyword>
<reference evidence="4 5" key="1">
    <citation type="submission" date="2014-06" db="EMBL/GenBank/DDBJ databases">
        <title>Evolutionary Origins and Diversification of the Mycorrhizal Mutualists.</title>
        <authorList>
            <consortium name="DOE Joint Genome Institute"/>
            <consortium name="Mycorrhizal Genomics Consortium"/>
            <person name="Kohler A."/>
            <person name="Kuo A."/>
            <person name="Nagy L.G."/>
            <person name="Floudas D."/>
            <person name="Copeland A."/>
            <person name="Barry K.W."/>
            <person name="Cichocki N."/>
            <person name="Veneault-Fourrey C."/>
            <person name="LaButti K."/>
            <person name="Lindquist E.A."/>
            <person name="Lipzen A."/>
            <person name="Lundell T."/>
            <person name="Morin E."/>
            <person name="Murat C."/>
            <person name="Riley R."/>
            <person name="Ohm R."/>
            <person name="Sun H."/>
            <person name="Tunlid A."/>
            <person name="Henrissat B."/>
            <person name="Grigoriev I.V."/>
            <person name="Hibbett D.S."/>
            <person name="Martin F."/>
        </authorList>
    </citation>
    <scope>NUCLEOTIDE SEQUENCE [LARGE SCALE GENOMIC DNA]</scope>
    <source>
        <strain evidence="4 5">SS14</strain>
    </source>
</reference>
<protein>
    <submittedName>
        <fullName evidence="4">Uncharacterized protein</fullName>
    </submittedName>
</protein>
<gene>
    <name evidence="4" type="ORF">M422DRAFT_265333</name>
</gene>
<feature type="transmembrane region" description="Helical" evidence="3">
    <location>
        <begin position="657"/>
        <end position="677"/>
    </location>
</feature>
<evidence type="ECO:0000256" key="3">
    <source>
        <dbReference type="SAM" id="Phobius"/>
    </source>
</evidence>
<evidence type="ECO:0000313" key="5">
    <source>
        <dbReference type="Proteomes" id="UP000054279"/>
    </source>
</evidence>
<feature type="region of interest" description="Disordered" evidence="2">
    <location>
        <begin position="353"/>
        <end position="401"/>
    </location>
</feature>
<accession>A0A0C9TRP9</accession>
<feature type="non-terminal residue" evidence="4">
    <location>
        <position position="681"/>
    </location>
</feature>
<keyword evidence="5" id="KW-1185">Reference proteome</keyword>
<feature type="region of interest" description="Disordered" evidence="2">
    <location>
        <begin position="576"/>
        <end position="632"/>
    </location>
</feature>
<dbReference type="HOGENOM" id="CLU_404192_0_0_1"/>
<keyword evidence="3" id="KW-0812">Transmembrane</keyword>